<dbReference type="InterPro" id="IPR029058">
    <property type="entry name" value="AB_hydrolase_fold"/>
</dbReference>
<dbReference type="HAMAP" id="MF_00835">
    <property type="entry name" value="BioC"/>
    <property type="match status" value="1"/>
</dbReference>
<dbReference type="EMBL" id="BSYJ01000001">
    <property type="protein sequence ID" value="GMG85783.1"/>
    <property type="molecule type" value="Genomic_DNA"/>
</dbReference>
<dbReference type="Gene3D" id="3.40.50.150">
    <property type="entry name" value="Vaccinia Virus protein VP39"/>
    <property type="match status" value="1"/>
</dbReference>
<evidence type="ECO:0000256" key="6">
    <source>
        <dbReference type="ARBA" id="ARBA00022691"/>
    </source>
</evidence>
<evidence type="ECO:0000259" key="10">
    <source>
        <dbReference type="Pfam" id="PF08241"/>
    </source>
</evidence>
<keyword evidence="7 9" id="KW-0093">Biotin biosynthesis</keyword>
<evidence type="ECO:0000256" key="4">
    <source>
        <dbReference type="ARBA" id="ARBA00022603"/>
    </source>
</evidence>
<evidence type="ECO:0000256" key="9">
    <source>
        <dbReference type="HAMAP-Rule" id="MF_00835"/>
    </source>
</evidence>
<dbReference type="InterPro" id="IPR000073">
    <property type="entry name" value="AB_hydrolase_1"/>
</dbReference>
<accession>A0ABQ6LUM9</accession>
<feature type="domain" description="AB hydrolase-1" evidence="11">
    <location>
        <begin position="6"/>
        <end position="241"/>
    </location>
</feature>
<dbReference type="EC" id="2.1.1.197" evidence="3 9"/>
<evidence type="ECO:0000256" key="8">
    <source>
        <dbReference type="ARBA" id="ARBA00025006"/>
    </source>
</evidence>
<evidence type="ECO:0000256" key="5">
    <source>
        <dbReference type="ARBA" id="ARBA00022679"/>
    </source>
</evidence>
<keyword evidence="4 9" id="KW-0489">Methyltransferase</keyword>
<dbReference type="Pfam" id="PF08241">
    <property type="entry name" value="Methyltransf_11"/>
    <property type="match status" value="1"/>
</dbReference>
<evidence type="ECO:0000313" key="12">
    <source>
        <dbReference type="EMBL" id="GMG85783.1"/>
    </source>
</evidence>
<comment type="catalytic activity">
    <reaction evidence="1 9">
        <text>malonyl-[ACP] + S-adenosyl-L-methionine = malonyl-[ACP] methyl ester + S-adenosyl-L-homocysteine</text>
        <dbReference type="Rhea" id="RHEA:17105"/>
        <dbReference type="Rhea" id="RHEA-COMP:9623"/>
        <dbReference type="Rhea" id="RHEA-COMP:9954"/>
        <dbReference type="ChEBI" id="CHEBI:57856"/>
        <dbReference type="ChEBI" id="CHEBI:59789"/>
        <dbReference type="ChEBI" id="CHEBI:78449"/>
        <dbReference type="ChEBI" id="CHEBI:78845"/>
        <dbReference type="EC" id="2.1.1.197"/>
    </reaction>
</comment>
<evidence type="ECO:0000259" key="11">
    <source>
        <dbReference type="Pfam" id="PF12697"/>
    </source>
</evidence>
<keyword evidence="13" id="KW-1185">Reference proteome</keyword>
<dbReference type="InterPro" id="IPR013216">
    <property type="entry name" value="Methyltransf_11"/>
</dbReference>
<name>A0ABQ6LUM9_9GAMM</name>
<organism evidence="12 13">
    <name type="scientific">Biformimicrobium ophioploci</name>
    <dbReference type="NCBI Taxonomy" id="3036711"/>
    <lineage>
        <taxon>Bacteria</taxon>
        <taxon>Pseudomonadati</taxon>
        <taxon>Pseudomonadota</taxon>
        <taxon>Gammaproteobacteria</taxon>
        <taxon>Cellvibrionales</taxon>
        <taxon>Microbulbiferaceae</taxon>
        <taxon>Biformimicrobium</taxon>
    </lineage>
</organism>
<dbReference type="RefSeq" id="WP_285762312.1">
    <property type="nucleotide sequence ID" value="NZ_BSYJ01000001.1"/>
</dbReference>
<comment type="caution">
    <text evidence="12">The sequence shown here is derived from an EMBL/GenBank/DDBJ whole genome shotgun (WGS) entry which is preliminary data.</text>
</comment>
<dbReference type="NCBIfam" id="TIGR02072">
    <property type="entry name" value="BioC"/>
    <property type="match status" value="1"/>
</dbReference>
<protein>
    <recommendedName>
        <fullName evidence="3 9">Malonyl-[acyl-carrier protein] O-methyltransferase</fullName>
        <shortName evidence="9">Malonyl-ACP O-methyltransferase</shortName>
        <ecNumber evidence="3 9">2.1.1.197</ecNumber>
    </recommendedName>
    <alternativeName>
        <fullName evidence="9">Biotin synthesis protein BioC</fullName>
    </alternativeName>
</protein>
<dbReference type="Gene3D" id="3.40.50.1820">
    <property type="entry name" value="alpha/beta hydrolase"/>
    <property type="match status" value="1"/>
</dbReference>
<dbReference type="InterPro" id="IPR029063">
    <property type="entry name" value="SAM-dependent_MTases_sf"/>
</dbReference>
<keyword evidence="5 9" id="KW-0808">Transferase</keyword>
<dbReference type="SUPFAM" id="SSF53474">
    <property type="entry name" value="alpha/beta-Hydrolases"/>
    <property type="match status" value="1"/>
</dbReference>
<comment type="function">
    <text evidence="8 9">Converts the free carboxyl group of a malonyl-thioester to its methyl ester by transfer of a methyl group from S-adenosyl-L-methionine (SAM). It allows to synthesize pimeloyl-ACP via the fatty acid synthetic pathway.</text>
</comment>
<evidence type="ECO:0000256" key="7">
    <source>
        <dbReference type="ARBA" id="ARBA00022756"/>
    </source>
</evidence>
<evidence type="ECO:0000256" key="1">
    <source>
        <dbReference type="ARBA" id="ARBA00000852"/>
    </source>
</evidence>
<dbReference type="Proteomes" id="UP001224392">
    <property type="component" value="Unassembled WGS sequence"/>
</dbReference>
<dbReference type="Pfam" id="PF12697">
    <property type="entry name" value="Abhydrolase_6"/>
    <property type="match status" value="1"/>
</dbReference>
<gene>
    <name evidence="9" type="primary">bioC</name>
    <name evidence="12" type="ORF">MNKW57_01040</name>
</gene>
<evidence type="ECO:0000313" key="13">
    <source>
        <dbReference type="Proteomes" id="UP001224392"/>
    </source>
</evidence>
<keyword evidence="6 9" id="KW-0949">S-adenosyl-L-methionine</keyword>
<feature type="domain" description="Methyltransferase type 11" evidence="10">
    <location>
        <begin position="317"/>
        <end position="409"/>
    </location>
</feature>
<dbReference type="SUPFAM" id="SSF53335">
    <property type="entry name" value="S-adenosyl-L-methionine-dependent methyltransferases"/>
    <property type="match status" value="1"/>
</dbReference>
<comment type="similarity">
    <text evidence="9">Belongs to the methyltransferase superfamily.</text>
</comment>
<proteinExistence type="inferred from homology"/>
<reference evidence="12 13" key="1">
    <citation type="submission" date="2023-04" db="EMBL/GenBank/DDBJ databases">
        <title>Marinobulbifer ophiurae gen. nov., sp. Nov., isolate from tissue of brittle star Ophioplocus japonicus.</title>
        <authorList>
            <person name="Kawano K."/>
            <person name="Sawayama S."/>
            <person name="Nakagawa S."/>
        </authorList>
    </citation>
    <scope>NUCLEOTIDE SEQUENCE [LARGE SCALE GENOMIC DNA]</scope>
    <source>
        <strain evidence="12 13">NKW57</strain>
    </source>
</reference>
<dbReference type="InterPro" id="IPR050602">
    <property type="entry name" value="Malonyl-ACP_OMT"/>
</dbReference>
<sequence>MTMPTLVCLPGWGFDARCFGPLIEALQPHLPAMDMVTMDLPGFGSAAGYESEQAWLGARLLDDLYRRLPDNCVLLGWSLGGMLATALAARSGQSKICGLVTIGSNPCFTARAGWPCAMPQQTFEEFIASHTASPQKNWQSFCGLSALGDSERRPLLKTLRALAPAEIGPDWGWALQRLALQDNRQFLQSLPARQLHLFGEADALVPVAAAQQIAQLVGEDSVSVVPGCGHAPHLSQPPAVAGQIKDFIRALPGAHTPNTIASNTGAPSTDAPFSKSAVGRSFGRAAETYDDAAGLQRAVCDRLLDRCDPAWQPRRILDLGSGTGYGSERLRERYPQAEIIAADIAEGMLRFARDQRDHADRYVAADAEALPFADNSFDLVFSSMALQWCYQLEKLFGEIRRVLGPDGFVQVSTLGPDTLKEVRASWAQVDDRTHVNKFLPEDAWLGAAANSGLPVQTLSESRRLPFATVKAALNSLKAVGAHNINQGCRTGLTGRQHIRRFRAAYESHRLPGGELPLTYQIIYLSA</sequence>
<comment type="pathway">
    <text evidence="2 9">Cofactor biosynthesis; biotin biosynthesis.</text>
</comment>
<evidence type="ECO:0000256" key="3">
    <source>
        <dbReference type="ARBA" id="ARBA00012327"/>
    </source>
</evidence>
<dbReference type="InterPro" id="IPR011814">
    <property type="entry name" value="BioC"/>
</dbReference>
<dbReference type="CDD" id="cd02440">
    <property type="entry name" value="AdoMet_MTases"/>
    <property type="match status" value="1"/>
</dbReference>
<dbReference type="PANTHER" id="PTHR13090">
    <property type="entry name" value="ARGININE-HYDROXYLASE NDUFAF5, MITOCHONDRIAL"/>
    <property type="match status" value="1"/>
</dbReference>
<dbReference type="PANTHER" id="PTHR13090:SF1">
    <property type="entry name" value="ARGININE-HYDROXYLASE NDUFAF5, MITOCHONDRIAL"/>
    <property type="match status" value="1"/>
</dbReference>
<evidence type="ECO:0000256" key="2">
    <source>
        <dbReference type="ARBA" id="ARBA00004746"/>
    </source>
</evidence>